<evidence type="ECO:0000313" key="3">
    <source>
        <dbReference type="Proteomes" id="UP001058124"/>
    </source>
</evidence>
<organism evidence="2 3">
    <name type="scientific">Leminorella grimontii</name>
    <dbReference type="NCBI Taxonomy" id="82981"/>
    <lineage>
        <taxon>Bacteria</taxon>
        <taxon>Pseudomonadati</taxon>
        <taxon>Pseudomonadota</taxon>
        <taxon>Gammaproteobacteria</taxon>
        <taxon>Enterobacterales</taxon>
        <taxon>Budviciaceae</taxon>
        <taxon>Leminorella</taxon>
    </lineage>
</organism>
<keyword evidence="1" id="KW-1133">Transmembrane helix</keyword>
<name>A0AAV5N2B3_9GAMM</name>
<feature type="transmembrane region" description="Helical" evidence="1">
    <location>
        <begin position="62"/>
        <end position="82"/>
    </location>
</feature>
<dbReference type="Pfam" id="PF04307">
    <property type="entry name" value="YdjM"/>
    <property type="match status" value="1"/>
</dbReference>
<evidence type="ECO:0008006" key="4">
    <source>
        <dbReference type="Google" id="ProtNLM"/>
    </source>
</evidence>
<keyword evidence="1" id="KW-0812">Transmembrane</keyword>
<keyword evidence="1" id="KW-0472">Membrane</keyword>
<comment type="caution">
    <text evidence="2">The sequence shown here is derived from an EMBL/GenBank/DDBJ whole genome shotgun (WGS) entry which is preliminary data.</text>
</comment>
<dbReference type="InterPro" id="IPR007404">
    <property type="entry name" value="YdjM-like"/>
</dbReference>
<feature type="transmembrane region" description="Helical" evidence="1">
    <location>
        <begin position="135"/>
        <end position="157"/>
    </location>
</feature>
<feature type="transmembrane region" description="Helical" evidence="1">
    <location>
        <begin position="89"/>
        <end position="115"/>
    </location>
</feature>
<proteinExistence type="predicted"/>
<feature type="transmembrane region" description="Helical" evidence="1">
    <location>
        <begin position="30"/>
        <end position="50"/>
    </location>
</feature>
<reference evidence="2" key="1">
    <citation type="submission" date="2022-06" db="EMBL/GenBank/DDBJ databases">
        <title>Draft genome sequences of Leminorella grimontii str. JCM5902.</title>
        <authorList>
            <person name="Wakabayashi Y."/>
            <person name="Kojima K."/>
        </authorList>
    </citation>
    <scope>NUCLEOTIDE SEQUENCE</scope>
    <source>
        <strain evidence="2">JCM 5902</strain>
    </source>
</reference>
<gene>
    <name evidence="2" type="ORF">SOASR030_17970</name>
</gene>
<dbReference type="EMBL" id="BRLH01000003">
    <property type="protein sequence ID" value="GKX55685.1"/>
    <property type="molecule type" value="Genomic_DNA"/>
</dbReference>
<evidence type="ECO:0000313" key="2">
    <source>
        <dbReference type="EMBL" id="GKX55685.1"/>
    </source>
</evidence>
<protein>
    <recommendedName>
        <fullName evidence="4">Metal-dependent hydrolase</fullName>
    </recommendedName>
</protein>
<evidence type="ECO:0000256" key="1">
    <source>
        <dbReference type="SAM" id="Phobius"/>
    </source>
</evidence>
<keyword evidence="3" id="KW-1185">Reference proteome</keyword>
<sequence>MFIGHLPAGYLIGTTLVEKLGVAKDSVNRFLGWCMVGALAPDIDLLYFYLFDQRQHHHHTYFTHYPIVWAGLLAIAFVWFRLTPKKSTAVLAVAFCLNGFVHLLLDSIVGDVWWLMPFIDRPFSLFHIEGRYHPWWLNFILNWSFVLELLLVTAAVWRWRKRSAALRFEET</sequence>
<dbReference type="AlphaFoldDB" id="A0AAV5N2B3"/>
<dbReference type="Proteomes" id="UP001058124">
    <property type="component" value="Unassembled WGS sequence"/>
</dbReference>
<dbReference type="RefSeq" id="WP_027273647.1">
    <property type="nucleotide sequence ID" value="NZ_BRLH01000003.1"/>
</dbReference>
<accession>A0AAV5N2B3</accession>